<accession>A0ABV7DVC9</accession>
<dbReference type="InterPro" id="IPR049625">
    <property type="entry name" value="Glyco_transf_61_cat"/>
</dbReference>
<organism evidence="2 3">
    <name type="scientific">Tabrizicola soli</name>
    <dbReference type="NCBI Taxonomy" id="2185115"/>
    <lineage>
        <taxon>Bacteria</taxon>
        <taxon>Pseudomonadati</taxon>
        <taxon>Pseudomonadota</taxon>
        <taxon>Alphaproteobacteria</taxon>
        <taxon>Rhodobacterales</taxon>
        <taxon>Paracoccaceae</taxon>
        <taxon>Tabrizicola</taxon>
    </lineage>
</organism>
<dbReference type="RefSeq" id="WP_197646722.1">
    <property type="nucleotide sequence ID" value="NZ_JAEACP010000020.1"/>
</dbReference>
<sequence>MTLVPRFLPLAAPVLRRVFGSATPDVEEVHPAETVAVRPPLALPGMLDRATGTVEGNDLSYYLDVAIATTCTHVPVRRHVYRNALVHPRGFACLCKSERYGNGIGLAELAAPISEEPTLRYCRNYVIQRYFGHWLTDALPSALIDPDRGALWLPPFSHSQHADDYLEAVNLHGVSHRLVHARELITYQDYGQGSHKRGRYEQLRQRLLARFGTDGRAKHVYIRRGRTGVPRWIADEDTLIEALLARNWTVLDVATASVADMQRVLLSAEAVVSIEGSQLDHAIMSLPAGSSMIVLQPCDRFLLRYVGMCQARDIATGFVVLEGSQAEGYRVDLDELLRTVDLVTTA</sequence>
<reference evidence="3" key="1">
    <citation type="journal article" date="2019" name="Int. J. Syst. Evol. Microbiol.">
        <title>The Global Catalogue of Microorganisms (GCM) 10K type strain sequencing project: providing services to taxonomists for standard genome sequencing and annotation.</title>
        <authorList>
            <consortium name="The Broad Institute Genomics Platform"/>
            <consortium name="The Broad Institute Genome Sequencing Center for Infectious Disease"/>
            <person name="Wu L."/>
            <person name="Ma J."/>
        </authorList>
    </citation>
    <scope>NUCLEOTIDE SEQUENCE [LARGE SCALE GENOMIC DNA]</scope>
    <source>
        <strain evidence="3">KCTC 62102</strain>
    </source>
</reference>
<comment type="caution">
    <text evidence="2">The sequence shown here is derived from an EMBL/GenBank/DDBJ whole genome shotgun (WGS) entry which is preliminary data.</text>
</comment>
<dbReference type="EMBL" id="JBHRSM010000016">
    <property type="protein sequence ID" value="MFC3086335.1"/>
    <property type="molecule type" value="Genomic_DNA"/>
</dbReference>
<protein>
    <submittedName>
        <fullName evidence="2">Glycosyltransferase 61 family protein</fullName>
    </submittedName>
</protein>
<gene>
    <name evidence="2" type="ORF">ACFOD6_09790</name>
</gene>
<proteinExistence type="predicted"/>
<dbReference type="Proteomes" id="UP001595445">
    <property type="component" value="Unassembled WGS sequence"/>
</dbReference>
<keyword evidence="3" id="KW-1185">Reference proteome</keyword>
<dbReference type="Pfam" id="PF04577">
    <property type="entry name" value="Glyco_transf_61"/>
    <property type="match status" value="1"/>
</dbReference>
<evidence type="ECO:0000259" key="1">
    <source>
        <dbReference type="Pfam" id="PF04577"/>
    </source>
</evidence>
<evidence type="ECO:0000313" key="2">
    <source>
        <dbReference type="EMBL" id="MFC3086335.1"/>
    </source>
</evidence>
<feature type="domain" description="Glycosyltransferase 61 catalytic" evidence="1">
    <location>
        <begin position="131"/>
        <end position="291"/>
    </location>
</feature>
<name>A0ABV7DVC9_9RHOB</name>
<evidence type="ECO:0000313" key="3">
    <source>
        <dbReference type="Proteomes" id="UP001595445"/>
    </source>
</evidence>